<evidence type="ECO:0000256" key="1">
    <source>
        <dbReference type="ARBA" id="ARBA00023015"/>
    </source>
</evidence>
<keyword evidence="1" id="KW-0805">Transcription regulation</keyword>
<feature type="compositionally biased region" description="Low complexity" evidence="3">
    <location>
        <begin position="115"/>
        <end position="125"/>
    </location>
</feature>
<dbReference type="OMA" id="SYPEDSH"/>
<organism evidence="4 5">
    <name type="scientific">Taxus chinensis</name>
    <name type="common">Chinese yew</name>
    <name type="synonym">Taxus wallichiana var. chinensis</name>
    <dbReference type="NCBI Taxonomy" id="29808"/>
    <lineage>
        <taxon>Eukaryota</taxon>
        <taxon>Viridiplantae</taxon>
        <taxon>Streptophyta</taxon>
        <taxon>Embryophyta</taxon>
        <taxon>Tracheophyta</taxon>
        <taxon>Spermatophyta</taxon>
        <taxon>Pinopsida</taxon>
        <taxon>Pinidae</taxon>
        <taxon>Conifers II</taxon>
        <taxon>Cupressales</taxon>
        <taxon>Taxaceae</taxon>
        <taxon>Taxus</taxon>
    </lineage>
</organism>
<feature type="region of interest" description="Disordered" evidence="3">
    <location>
        <begin position="13"/>
        <end position="56"/>
    </location>
</feature>
<feature type="region of interest" description="Disordered" evidence="3">
    <location>
        <begin position="315"/>
        <end position="368"/>
    </location>
</feature>
<evidence type="ECO:0000313" key="5">
    <source>
        <dbReference type="Proteomes" id="UP000824469"/>
    </source>
</evidence>
<sequence>MAACIALSTRFRAGDNTGSTRLGEGETNVGVGETNTHNDIISHTSGGGEGGGENKRKRAGMDLGAPLFRRISPPSDYGQIKWNSASSNIADPQSHGPNNNPLGWQQYQSSTVDGVSVSHNNNSSNRATAPSPASTVTSRTGSGCILSPESHGQPFCTYSGFPLSHTAGSNMDRAGANSWGKWGAVVQQGEVGGLGYDGTARQLSSSLNGVPVQAMDEATAAVWADGLIKDLMQCSPNASIAQIIHNIQEVVYPSNPHVASVLEYRLRSLGDLGFQGGAQNLSINASDAAARGLKRSLDHDRRDHANAQIMVDWKSIGNPDAASRRPGASDHGVQDGESGDLGLRMHSSARDSHDLHHHPAQPDAGLKLYLNSSSSGNCFNENPWNSSSEALMVNTNNGSSSMWMQRPADHNSQSPVLSLQQQQQHHEDSLKLAAGNNNKNSNNHNNFVTTEAPKVNDAAPNQDQSRGALTCQQAAEISPKDEEEGLHILALLLRCAEAVSADNFEEANAILPQITELSTPYGTSVQRVAAYFAEAMSARLVNSCVGMYSPLPRMHPSQSQKIVSAFQVFNGISPFVKFSHFTANQAIQEAFEREQRVHIIDLDIMQGLQWPGLFHILASRQGGPPHVKITGLGTSLESLEATGKRLSDFARTLNLPFEFHPVADKVGNVDPERLKVRKGDALAVHWLHHSLYDVTGSDTNTLWLLQRLCPKVITVVEQDLSHSGSFLERFVEAIHYYSALFDSLGASYPEDSHERHVVEQQLLSREIKNILAVGGPARTGEVKFENWRDQLKQAGFKSLSLAGNAATQATLLLGMFPCEGYTLVEDNGSLKLGWKDLSLLTASAWRPTHHALI</sequence>
<keyword evidence="5" id="KW-1185">Reference proteome</keyword>
<feature type="compositionally biased region" description="Polar residues" evidence="3">
    <location>
        <begin position="81"/>
        <end position="113"/>
    </location>
</feature>
<keyword evidence="2" id="KW-0804">Transcription</keyword>
<feature type="compositionally biased region" description="Low complexity" evidence="3">
    <location>
        <begin position="25"/>
        <end position="35"/>
    </location>
</feature>
<dbReference type="PANTHER" id="PTHR31636">
    <property type="entry name" value="OSJNBA0084A10.13 PROTEIN-RELATED"/>
    <property type="match status" value="1"/>
</dbReference>
<feature type="compositionally biased region" description="Polar residues" evidence="3">
    <location>
        <begin position="126"/>
        <end position="141"/>
    </location>
</feature>
<feature type="region of interest" description="Disordered" evidence="3">
    <location>
        <begin position="74"/>
        <end position="144"/>
    </location>
</feature>
<evidence type="ECO:0000256" key="3">
    <source>
        <dbReference type="SAM" id="MobiDB-lite"/>
    </source>
</evidence>
<protein>
    <submittedName>
        <fullName evidence="4">Uncharacterized protein</fullName>
    </submittedName>
</protein>
<dbReference type="Proteomes" id="UP000824469">
    <property type="component" value="Unassembled WGS sequence"/>
</dbReference>
<proteinExistence type="predicted"/>
<comment type="caution">
    <text evidence="4">The sequence shown here is derived from an EMBL/GenBank/DDBJ whole genome shotgun (WGS) entry which is preliminary data.</text>
</comment>
<reference evidence="4 5" key="1">
    <citation type="journal article" date="2021" name="Nat. Plants">
        <title>The Taxus genome provides insights into paclitaxel biosynthesis.</title>
        <authorList>
            <person name="Xiong X."/>
            <person name="Gou J."/>
            <person name="Liao Q."/>
            <person name="Li Y."/>
            <person name="Zhou Q."/>
            <person name="Bi G."/>
            <person name="Li C."/>
            <person name="Du R."/>
            <person name="Wang X."/>
            <person name="Sun T."/>
            <person name="Guo L."/>
            <person name="Liang H."/>
            <person name="Lu P."/>
            <person name="Wu Y."/>
            <person name="Zhang Z."/>
            <person name="Ro D.K."/>
            <person name="Shang Y."/>
            <person name="Huang S."/>
            <person name="Yan J."/>
        </authorList>
    </citation>
    <scope>NUCLEOTIDE SEQUENCE [LARGE SCALE GENOMIC DNA]</scope>
    <source>
        <strain evidence="4">Ta-2019</strain>
    </source>
</reference>
<name>A0AA38FRN6_TAXCH</name>
<dbReference type="EMBL" id="JAHRHJ020000007">
    <property type="protein sequence ID" value="KAH9308985.1"/>
    <property type="molecule type" value="Genomic_DNA"/>
</dbReference>
<evidence type="ECO:0000313" key="4">
    <source>
        <dbReference type="EMBL" id="KAH9308985.1"/>
    </source>
</evidence>
<feature type="region of interest" description="Disordered" evidence="3">
    <location>
        <begin position="390"/>
        <end position="428"/>
    </location>
</feature>
<feature type="compositionally biased region" description="Polar residues" evidence="3">
    <location>
        <begin position="410"/>
        <end position="419"/>
    </location>
</feature>
<dbReference type="PROSITE" id="PS50985">
    <property type="entry name" value="GRAS"/>
    <property type="match status" value="1"/>
</dbReference>
<gene>
    <name evidence="4" type="ORF">KI387_036896</name>
</gene>
<feature type="compositionally biased region" description="Polar residues" evidence="3">
    <location>
        <begin position="390"/>
        <end position="403"/>
    </location>
</feature>
<dbReference type="AlphaFoldDB" id="A0AA38FRN6"/>
<evidence type="ECO:0000256" key="2">
    <source>
        <dbReference type="ARBA" id="ARBA00023163"/>
    </source>
</evidence>
<accession>A0AA38FRN6</accession>
<dbReference type="InterPro" id="IPR005202">
    <property type="entry name" value="TF_GRAS"/>
</dbReference>
<dbReference type="Pfam" id="PF03514">
    <property type="entry name" value="GRAS"/>
    <property type="match status" value="1"/>
</dbReference>